<sequence>MDGFARRRAKKEQQIIAAAKKLFMAYGVQKVAITEIAQEARVSQVTIYNYFKNKHRLVYEVILAMMEESAQMFVDIVYSDQAFPEKMKQMMAYKIEISQKINEEFYHYMMKEYVKPGGQLETFMQEKIMKHWHVLLAEGRAYGYIDPTISDEAILFYFEMMRDCVRQQEVYQKILPLTEDITKLFFYGLIGKSRDEGNTTS</sequence>
<name>A0A1G6HFH8_9BACI</name>
<gene>
    <name evidence="5" type="ORF">SAMN05421737_103269</name>
</gene>
<dbReference type="InterPro" id="IPR001647">
    <property type="entry name" value="HTH_TetR"/>
</dbReference>
<dbReference type="RefSeq" id="WP_090775108.1">
    <property type="nucleotide sequence ID" value="NZ_FMYM01000003.1"/>
</dbReference>
<organism evidence="5 6">
    <name type="scientific">Shouchella lonarensis</name>
    <dbReference type="NCBI Taxonomy" id="1464122"/>
    <lineage>
        <taxon>Bacteria</taxon>
        <taxon>Bacillati</taxon>
        <taxon>Bacillota</taxon>
        <taxon>Bacilli</taxon>
        <taxon>Bacillales</taxon>
        <taxon>Bacillaceae</taxon>
        <taxon>Shouchella</taxon>
    </lineage>
</organism>
<dbReference type="GO" id="GO:0003677">
    <property type="term" value="F:DNA binding"/>
    <property type="evidence" value="ECO:0007669"/>
    <property type="project" value="UniProtKB-UniRule"/>
</dbReference>
<proteinExistence type="predicted"/>
<dbReference type="PANTHER" id="PTHR43479">
    <property type="entry name" value="ACREF/ENVCD OPERON REPRESSOR-RELATED"/>
    <property type="match status" value="1"/>
</dbReference>
<feature type="DNA-binding region" description="H-T-H motif" evidence="3">
    <location>
        <begin position="32"/>
        <end position="51"/>
    </location>
</feature>
<dbReference type="EMBL" id="FMYM01000003">
    <property type="protein sequence ID" value="SDB92914.1"/>
    <property type="molecule type" value="Genomic_DNA"/>
</dbReference>
<keyword evidence="1" id="KW-0678">Repressor</keyword>
<dbReference type="InterPro" id="IPR050624">
    <property type="entry name" value="HTH-type_Tx_Regulator"/>
</dbReference>
<dbReference type="SUPFAM" id="SSF46689">
    <property type="entry name" value="Homeodomain-like"/>
    <property type="match status" value="1"/>
</dbReference>
<feature type="domain" description="HTH tetR-type" evidence="4">
    <location>
        <begin position="9"/>
        <end position="69"/>
    </location>
</feature>
<evidence type="ECO:0000313" key="5">
    <source>
        <dbReference type="EMBL" id="SDB92914.1"/>
    </source>
</evidence>
<dbReference type="AlphaFoldDB" id="A0A1G6HFH8"/>
<dbReference type="Gene3D" id="1.10.357.10">
    <property type="entry name" value="Tetracycline Repressor, domain 2"/>
    <property type="match status" value="1"/>
</dbReference>
<dbReference type="PROSITE" id="PS50977">
    <property type="entry name" value="HTH_TETR_2"/>
    <property type="match status" value="1"/>
</dbReference>
<protein>
    <submittedName>
        <fullName evidence="5">Transcriptional regulator, TetR family</fullName>
    </submittedName>
</protein>
<evidence type="ECO:0000256" key="3">
    <source>
        <dbReference type="PROSITE-ProRule" id="PRU00335"/>
    </source>
</evidence>
<dbReference type="PRINTS" id="PR00455">
    <property type="entry name" value="HTHTETR"/>
</dbReference>
<dbReference type="InterPro" id="IPR009057">
    <property type="entry name" value="Homeodomain-like_sf"/>
</dbReference>
<evidence type="ECO:0000313" key="6">
    <source>
        <dbReference type="Proteomes" id="UP000242662"/>
    </source>
</evidence>
<dbReference type="Proteomes" id="UP000242662">
    <property type="component" value="Unassembled WGS sequence"/>
</dbReference>
<evidence type="ECO:0000256" key="1">
    <source>
        <dbReference type="ARBA" id="ARBA00022491"/>
    </source>
</evidence>
<dbReference type="Pfam" id="PF00440">
    <property type="entry name" value="TetR_N"/>
    <property type="match status" value="1"/>
</dbReference>
<accession>A0A1G6HFH8</accession>
<keyword evidence="6" id="KW-1185">Reference proteome</keyword>
<reference evidence="6" key="1">
    <citation type="submission" date="2016-09" db="EMBL/GenBank/DDBJ databases">
        <authorList>
            <person name="Varghese N."/>
            <person name="Submissions S."/>
        </authorList>
    </citation>
    <scope>NUCLEOTIDE SEQUENCE [LARGE SCALE GENOMIC DNA]</scope>
    <source>
        <strain evidence="6">25nlg</strain>
    </source>
</reference>
<evidence type="ECO:0000256" key="2">
    <source>
        <dbReference type="ARBA" id="ARBA00023125"/>
    </source>
</evidence>
<dbReference type="PANTHER" id="PTHR43479:SF21">
    <property type="entry name" value="TRANSCRIPTIONAL REGULATOR, TETR FAMILY"/>
    <property type="match status" value="1"/>
</dbReference>
<evidence type="ECO:0000259" key="4">
    <source>
        <dbReference type="PROSITE" id="PS50977"/>
    </source>
</evidence>
<keyword evidence="2 3" id="KW-0238">DNA-binding</keyword>
<dbReference type="OrthoDB" id="113732at2"/>
<dbReference type="STRING" id="1464122.SAMN05421737_103269"/>